<feature type="compositionally biased region" description="Polar residues" evidence="11">
    <location>
        <begin position="1"/>
        <end position="10"/>
    </location>
</feature>
<dbReference type="AlphaFoldDB" id="A0A3B1JKJ6"/>
<feature type="compositionally biased region" description="Polar residues" evidence="11">
    <location>
        <begin position="58"/>
        <end position="69"/>
    </location>
</feature>
<evidence type="ECO:0000256" key="6">
    <source>
        <dbReference type="ARBA" id="ARBA00023015"/>
    </source>
</evidence>
<comment type="subcellular location">
    <subcellularLocation>
        <location evidence="1">Nucleus</location>
    </subcellularLocation>
</comment>
<dbReference type="PROSITE" id="PS50157">
    <property type="entry name" value="ZINC_FINGER_C2H2_2"/>
    <property type="match status" value="6"/>
</dbReference>
<keyword evidence="4 10" id="KW-0863">Zinc-finger</keyword>
<feature type="domain" description="C2H2-type" evidence="12">
    <location>
        <begin position="331"/>
        <end position="358"/>
    </location>
</feature>
<dbReference type="GO" id="GO:0005654">
    <property type="term" value="C:nucleoplasm"/>
    <property type="evidence" value="ECO:0007669"/>
    <property type="project" value="TreeGrafter"/>
</dbReference>
<feature type="domain" description="C2H2-type" evidence="12">
    <location>
        <begin position="224"/>
        <end position="251"/>
    </location>
</feature>
<evidence type="ECO:0000256" key="9">
    <source>
        <dbReference type="ARBA" id="ARBA00023242"/>
    </source>
</evidence>
<evidence type="ECO:0000256" key="5">
    <source>
        <dbReference type="ARBA" id="ARBA00022833"/>
    </source>
</evidence>
<dbReference type="InterPro" id="IPR036236">
    <property type="entry name" value="Znf_C2H2_sf"/>
</dbReference>
<evidence type="ECO:0000256" key="3">
    <source>
        <dbReference type="ARBA" id="ARBA00022737"/>
    </source>
</evidence>
<dbReference type="InterPro" id="IPR013087">
    <property type="entry name" value="Znf_C2H2_type"/>
</dbReference>
<keyword evidence="9" id="KW-0539">Nucleus</keyword>
<dbReference type="Proteomes" id="UP000018467">
    <property type="component" value="Unassembled WGS sequence"/>
</dbReference>
<dbReference type="PANTHER" id="PTHR24399">
    <property type="entry name" value="ZINC FINGER AND BTB DOMAIN-CONTAINING"/>
    <property type="match status" value="1"/>
</dbReference>
<keyword evidence="2" id="KW-0479">Metal-binding</keyword>
<feature type="region of interest" description="Disordered" evidence="11">
    <location>
        <begin position="1"/>
        <end position="21"/>
    </location>
</feature>
<dbReference type="PROSITE" id="PS00028">
    <property type="entry name" value="ZINC_FINGER_C2H2_1"/>
    <property type="match status" value="7"/>
</dbReference>
<evidence type="ECO:0000256" key="8">
    <source>
        <dbReference type="ARBA" id="ARBA00023163"/>
    </source>
</evidence>
<keyword evidence="5" id="KW-0862">Zinc</keyword>
<organism evidence="13 14">
    <name type="scientific">Astyanax mexicanus</name>
    <name type="common">Blind cave fish</name>
    <name type="synonym">Astyanax fasciatus mexicanus</name>
    <dbReference type="NCBI Taxonomy" id="7994"/>
    <lineage>
        <taxon>Eukaryota</taxon>
        <taxon>Metazoa</taxon>
        <taxon>Chordata</taxon>
        <taxon>Craniata</taxon>
        <taxon>Vertebrata</taxon>
        <taxon>Euteleostomi</taxon>
        <taxon>Actinopterygii</taxon>
        <taxon>Neopterygii</taxon>
        <taxon>Teleostei</taxon>
        <taxon>Ostariophysi</taxon>
        <taxon>Characiformes</taxon>
        <taxon>Characoidei</taxon>
        <taxon>Acestrorhamphidae</taxon>
        <taxon>Acestrorhamphinae</taxon>
        <taxon>Astyanax</taxon>
    </lineage>
</organism>
<dbReference type="GO" id="GO:0000978">
    <property type="term" value="F:RNA polymerase II cis-regulatory region sequence-specific DNA binding"/>
    <property type="evidence" value="ECO:0007669"/>
    <property type="project" value="TreeGrafter"/>
</dbReference>
<accession>A0A3B1JKJ6</accession>
<evidence type="ECO:0000256" key="1">
    <source>
        <dbReference type="ARBA" id="ARBA00004123"/>
    </source>
</evidence>
<feature type="domain" description="C2H2-type" evidence="12">
    <location>
        <begin position="303"/>
        <end position="330"/>
    </location>
</feature>
<dbReference type="Ensembl" id="ENSAMXT00000030319.1">
    <property type="protein sequence ID" value="ENSAMXP00000042231.1"/>
    <property type="gene ID" value="ENSAMXG00000035286.1"/>
</dbReference>
<dbReference type="FunFam" id="3.30.160.60:FF:001155">
    <property type="entry name" value="Zinc finger 30C"/>
    <property type="match status" value="1"/>
</dbReference>
<evidence type="ECO:0000256" key="2">
    <source>
        <dbReference type="ARBA" id="ARBA00022723"/>
    </source>
</evidence>
<dbReference type="GO" id="GO:0008270">
    <property type="term" value="F:zinc ion binding"/>
    <property type="evidence" value="ECO:0007669"/>
    <property type="project" value="UniProtKB-KW"/>
</dbReference>
<dbReference type="PANTHER" id="PTHR24399:SF70">
    <property type="entry name" value="C2H2-TYPE DOMAIN-CONTAINING PROTEIN"/>
    <property type="match status" value="1"/>
</dbReference>
<feature type="region of interest" description="Disordered" evidence="11">
    <location>
        <begin position="58"/>
        <end position="125"/>
    </location>
</feature>
<evidence type="ECO:0000313" key="14">
    <source>
        <dbReference type="Proteomes" id="UP000018467"/>
    </source>
</evidence>
<evidence type="ECO:0000256" key="4">
    <source>
        <dbReference type="ARBA" id="ARBA00022771"/>
    </source>
</evidence>
<reference evidence="14" key="2">
    <citation type="journal article" date="2014" name="Nat. Commun.">
        <title>The cavefish genome reveals candidate genes for eye loss.</title>
        <authorList>
            <person name="McGaugh S.E."/>
            <person name="Gross J.B."/>
            <person name="Aken B."/>
            <person name="Blin M."/>
            <person name="Borowsky R."/>
            <person name="Chalopin D."/>
            <person name="Hinaux H."/>
            <person name="Jeffery W.R."/>
            <person name="Keene A."/>
            <person name="Ma L."/>
            <person name="Minx P."/>
            <person name="Murphy D."/>
            <person name="O'Quin K.E."/>
            <person name="Retaux S."/>
            <person name="Rohner N."/>
            <person name="Searle S.M."/>
            <person name="Stahl B.A."/>
            <person name="Tabin C."/>
            <person name="Volff J.N."/>
            <person name="Yoshizawa M."/>
            <person name="Warren W.C."/>
        </authorList>
    </citation>
    <scope>NUCLEOTIDE SEQUENCE [LARGE SCALE GENOMIC DNA]</scope>
    <source>
        <strain evidence="14">female</strain>
    </source>
</reference>
<evidence type="ECO:0000259" key="12">
    <source>
        <dbReference type="PROSITE" id="PS50157"/>
    </source>
</evidence>
<feature type="domain" description="C2H2-type" evidence="12">
    <location>
        <begin position="359"/>
        <end position="386"/>
    </location>
</feature>
<feature type="compositionally biased region" description="Polar residues" evidence="11">
    <location>
        <begin position="84"/>
        <end position="100"/>
    </location>
</feature>
<evidence type="ECO:0000313" key="13">
    <source>
        <dbReference type="Ensembl" id="ENSAMXP00000042231.1"/>
    </source>
</evidence>
<dbReference type="SUPFAM" id="SSF57667">
    <property type="entry name" value="beta-beta-alpha zinc fingers"/>
    <property type="match status" value="4"/>
</dbReference>
<dbReference type="Bgee" id="ENSAMXG00000035286">
    <property type="expression patterns" value="Expressed in testis and 14 other cell types or tissues"/>
</dbReference>
<evidence type="ECO:0000256" key="11">
    <source>
        <dbReference type="SAM" id="MobiDB-lite"/>
    </source>
</evidence>
<keyword evidence="7" id="KW-0238">DNA-binding</keyword>
<evidence type="ECO:0000256" key="7">
    <source>
        <dbReference type="ARBA" id="ARBA00023125"/>
    </source>
</evidence>
<feature type="domain" description="C2H2-type" evidence="12">
    <location>
        <begin position="253"/>
        <end position="280"/>
    </location>
</feature>
<keyword evidence="14" id="KW-1185">Reference proteome</keyword>
<reference evidence="14" key="1">
    <citation type="submission" date="2013-03" db="EMBL/GenBank/DDBJ databases">
        <authorList>
            <person name="Jeffery W."/>
            <person name="Warren W."/>
            <person name="Wilson R.K."/>
        </authorList>
    </citation>
    <scope>NUCLEOTIDE SEQUENCE</scope>
    <source>
        <strain evidence="14">female</strain>
    </source>
</reference>
<dbReference type="FunFam" id="3.30.160.60:FF:002343">
    <property type="entry name" value="Zinc finger protein 33A"/>
    <property type="match status" value="1"/>
</dbReference>
<keyword evidence="3" id="KW-0677">Repeat</keyword>
<dbReference type="GO" id="GO:0001227">
    <property type="term" value="F:DNA-binding transcription repressor activity, RNA polymerase II-specific"/>
    <property type="evidence" value="ECO:0007669"/>
    <property type="project" value="TreeGrafter"/>
</dbReference>
<feature type="domain" description="C2H2-type" evidence="12">
    <location>
        <begin position="387"/>
        <end position="409"/>
    </location>
</feature>
<name>A0A3B1JKJ6_ASTMX</name>
<dbReference type="Pfam" id="PF00096">
    <property type="entry name" value="zf-C2H2"/>
    <property type="match status" value="6"/>
</dbReference>
<dbReference type="FunFam" id="3.30.160.60:FF:000100">
    <property type="entry name" value="Zinc finger 45-like"/>
    <property type="match status" value="1"/>
</dbReference>
<dbReference type="FunFam" id="3.30.160.60:FF:001344">
    <property type="entry name" value="Zinc finger protein 16 like"/>
    <property type="match status" value="1"/>
</dbReference>
<dbReference type="Gene3D" id="3.30.160.60">
    <property type="entry name" value="Classic Zinc Finger"/>
    <property type="match status" value="7"/>
</dbReference>
<dbReference type="GeneTree" id="ENSGT01150000286934"/>
<keyword evidence="6" id="KW-0805">Transcription regulation</keyword>
<dbReference type="SMART" id="SM00355">
    <property type="entry name" value="ZnF_C2H2"/>
    <property type="match status" value="9"/>
</dbReference>
<evidence type="ECO:0000256" key="10">
    <source>
        <dbReference type="PROSITE-ProRule" id="PRU00042"/>
    </source>
</evidence>
<feature type="compositionally biased region" description="Basic and acidic residues" evidence="11">
    <location>
        <begin position="72"/>
        <end position="81"/>
    </location>
</feature>
<keyword evidence="8" id="KW-0804">Transcription</keyword>
<reference evidence="13" key="4">
    <citation type="submission" date="2025-09" db="UniProtKB">
        <authorList>
            <consortium name="Ensembl"/>
        </authorList>
    </citation>
    <scope>IDENTIFICATION</scope>
</reference>
<proteinExistence type="predicted"/>
<protein>
    <submittedName>
        <fullName evidence="13">Si:ch1073-224n8.1</fullName>
    </submittedName>
</protein>
<sequence>MASRAISSPVVTLASKKDSKSIGDLQNETFTVSNPKSTSCVNSVSSYKSPILRHVLDSGSQIKDTNQQVARPPDKSQHIVQEKCTPQNISPSNTLSQSNLRPAHGANQPHSPSPEHEQAGENSVPQQGGVCLERSFCQQCQKTMRSHYVEGSKHKIPKTSKSKNKAQTRNWKCCQCDVALISSGHLIYHLMKKHARSRCVHCDMSFNSKKKLAYHIKCKHEPPASCEVCGKVFRSGHHLKVHQATHNKELIKHFCELCGKGFRLRSALQMHMNVHTEDKPYKCPDCKATLKKHLRIHTGEKPYPCAVCGRRFRESGALKTHLRIHTGEKPYSCSECGTRFRHLDGLRKHRRTHTGEKPYVCAVCGKRLSRLQHLKQHQRIHTGEPPTRCPLCRRAFQDAAALRKHLRHHQDAFWGTGICLHHT</sequence>
<reference evidence="13" key="3">
    <citation type="submission" date="2025-08" db="UniProtKB">
        <authorList>
            <consortium name="Ensembl"/>
        </authorList>
    </citation>
    <scope>IDENTIFICATION</scope>
</reference>